<sequence>MNKFVKGAIASAAGGALLLGGAGTFALWNDTLPGQDAGVITAGTLQFTDPQSVTGKWWDVSPDAREEEELVIGNFVMVPGDVLEYRGNVELTATGNNLQAILSVVPGSIGGSADLDALGIEVEFVNGDEIDYVNPGGSTTLSHPFTLRVSWDKEAVDGAEGQGATIGLSGITFKLTQQRPLATP</sequence>
<organism evidence="1 2">
    <name type="scientific">Microbacterium ulmi</name>
    <dbReference type="NCBI Taxonomy" id="179095"/>
    <lineage>
        <taxon>Bacteria</taxon>
        <taxon>Bacillati</taxon>
        <taxon>Actinomycetota</taxon>
        <taxon>Actinomycetes</taxon>
        <taxon>Micrococcales</taxon>
        <taxon>Microbacteriaceae</taxon>
        <taxon>Microbacterium</taxon>
    </lineage>
</organism>
<accession>A0A7Y2Q0F1</accession>
<keyword evidence="2" id="KW-1185">Reference proteome</keyword>
<proteinExistence type="predicted"/>
<dbReference type="EMBL" id="JABEMB010000002">
    <property type="protein sequence ID" value="NNH02815.1"/>
    <property type="molecule type" value="Genomic_DNA"/>
</dbReference>
<dbReference type="Proteomes" id="UP000543598">
    <property type="component" value="Unassembled WGS sequence"/>
</dbReference>
<evidence type="ECO:0000313" key="1">
    <source>
        <dbReference type="EMBL" id="NNH02815.1"/>
    </source>
</evidence>
<dbReference type="InterPro" id="IPR024006">
    <property type="entry name" value="Alt_signal_exp_actinobact"/>
</dbReference>
<reference evidence="1 2" key="1">
    <citation type="submission" date="2020-05" db="EMBL/GenBank/DDBJ databases">
        <title>MicrobeNet Type strains.</title>
        <authorList>
            <person name="Nicholson A.C."/>
        </authorList>
    </citation>
    <scope>NUCLEOTIDE SEQUENCE [LARGE SCALE GENOMIC DNA]</scope>
    <source>
        <strain evidence="1 2">JCM 14282</strain>
    </source>
</reference>
<name>A0A7Y2Q0F1_9MICO</name>
<protein>
    <submittedName>
        <fullName evidence="1">Alternate-type signal peptide domain-containing protein</fullName>
    </submittedName>
</protein>
<dbReference type="RefSeq" id="WP_167040156.1">
    <property type="nucleotide sequence ID" value="NZ_BAAANA010000003.1"/>
</dbReference>
<gene>
    <name evidence="1" type="ORF">HLA99_02920</name>
</gene>
<comment type="caution">
    <text evidence="1">The sequence shown here is derived from an EMBL/GenBank/DDBJ whole genome shotgun (WGS) entry which is preliminary data.</text>
</comment>
<evidence type="ECO:0000313" key="2">
    <source>
        <dbReference type="Proteomes" id="UP000543598"/>
    </source>
</evidence>
<dbReference type="AlphaFoldDB" id="A0A7Y2Q0F1"/>
<dbReference type="NCBIfam" id="TIGR04089">
    <property type="entry name" value="exp_by_SipW_III"/>
    <property type="match status" value="1"/>
</dbReference>